<protein>
    <submittedName>
        <fullName evidence="1">Uncharacterized protein</fullName>
    </submittedName>
</protein>
<gene>
    <name evidence="1" type="ORF">DCC39_07485</name>
</gene>
<dbReference type="AlphaFoldDB" id="A0A2U1K509"/>
<proteinExistence type="predicted"/>
<evidence type="ECO:0000313" key="1">
    <source>
        <dbReference type="EMBL" id="PWA12083.1"/>
    </source>
</evidence>
<accession>A0A2U1K509</accession>
<dbReference type="EMBL" id="QCZG01000012">
    <property type="protein sequence ID" value="PWA12083.1"/>
    <property type="molecule type" value="Genomic_DNA"/>
</dbReference>
<reference evidence="1 2" key="1">
    <citation type="submission" date="2018-04" db="EMBL/GenBank/DDBJ databases">
        <title>Camelliibacillus theae gen. nov., sp. nov., isolated from Pu'er tea.</title>
        <authorList>
            <person name="Niu L."/>
        </authorList>
    </citation>
    <scope>NUCLEOTIDE SEQUENCE [LARGE SCALE GENOMIC DNA]</scope>
    <source>
        <strain evidence="1 2">T8</strain>
    </source>
</reference>
<sequence length="138" mass="15992">MEIVKIIDGVNRAGCDLLAEDEHIRITDSKHLPASLKEKIRENKDVILEALNRDIKAKKAGFMIGLTGKVYTRSLSKNSMVYIEQIGSQWEAWRETYQKGRHRAISVKVICSGSTFEYVLLKAKGYFDYIERKRRERK</sequence>
<organism evidence="1 2">
    <name type="scientific">Pueribacillus theae</name>
    <dbReference type="NCBI Taxonomy" id="2171751"/>
    <lineage>
        <taxon>Bacteria</taxon>
        <taxon>Bacillati</taxon>
        <taxon>Bacillota</taxon>
        <taxon>Bacilli</taxon>
        <taxon>Bacillales</taxon>
        <taxon>Bacillaceae</taxon>
        <taxon>Pueribacillus</taxon>
    </lineage>
</organism>
<keyword evidence="2" id="KW-1185">Reference proteome</keyword>
<name>A0A2U1K509_9BACI</name>
<evidence type="ECO:0000313" key="2">
    <source>
        <dbReference type="Proteomes" id="UP000245998"/>
    </source>
</evidence>
<dbReference type="Proteomes" id="UP000245998">
    <property type="component" value="Unassembled WGS sequence"/>
</dbReference>
<comment type="caution">
    <text evidence="1">The sequence shown here is derived from an EMBL/GenBank/DDBJ whole genome shotgun (WGS) entry which is preliminary data.</text>
</comment>